<comment type="caution">
    <text evidence="1">The sequence shown here is derived from an EMBL/GenBank/DDBJ whole genome shotgun (WGS) entry which is preliminary data.</text>
</comment>
<proteinExistence type="predicted"/>
<protein>
    <submittedName>
        <fullName evidence="1">Uncharacterized protein</fullName>
    </submittedName>
</protein>
<accession>A0AAP0CDB1</accession>
<name>A0AAP0CDB1_9ASTR</name>
<dbReference type="InterPro" id="IPR012340">
    <property type="entry name" value="NA-bd_OB-fold"/>
</dbReference>
<evidence type="ECO:0000313" key="2">
    <source>
        <dbReference type="Proteomes" id="UP001408789"/>
    </source>
</evidence>
<organism evidence="1 2">
    <name type="scientific">Deinandra increscens subsp. villosa</name>
    <dbReference type="NCBI Taxonomy" id="3103831"/>
    <lineage>
        <taxon>Eukaryota</taxon>
        <taxon>Viridiplantae</taxon>
        <taxon>Streptophyta</taxon>
        <taxon>Embryophyta</taxon>
        <taxon>Tracheophyta</taxon>
        <taxon>Spermatophyta</taxon>
        <taxon>Magnoliopsida</taxon>
        <taxon>eudicotyledons</taxon>
        <taxon>Gunneridae</taxon>
        <taxon>Pentapetalae</taxon>
        <taxon>asterids</taxon>
        <taxon>campanulids</taxon>
        <taxon>Asterales</taxon>
        <taxon>Asteraceae</taxon>
        <taxon>Asteroideae</taxon>
        <taxon>Heliantheae alliance</taxon>
        <taxon>Madieae</taxon>
        <taxon>Madiinae</taxon>
        <taxon>Deinandra</taxon>
    </lineage>
</organism>
<reference evidence="1 2" key="1">
    <citation type="submission" date="2024-04" db="EMBL/GenBank/DDBJ databases">
        <title>The reference genome of an endangered Asteraceae, Deinandra increscens subsp. villosa, native to the Central Coast of California.</title>
        <authorList>
            <person name="Guilliams M."/>
            <person name="Hasenstab-Lehman K."/>
            <person name="Meyer R."/>
            <person name="Mcevoy S."/>
        </authorList>
    </citation>
    <scope>NUCLEOTIDE SEQUENCE [LARGE SCALE GENOMIC DNA]</scope>
    <source>
        <tissue evidence="1">Leaf</tissue>
    </source>
</reference>
<dbReference type="AlphaFoldDB" id="A0AAP0CDB1"/>
<dbReference type="SUPFAM" id="SSF50249">
    <property type="entry name" value="Nucleic acid-binding proteins"/>
    <property type="match status" value="2"/>
</dbReference>
<dbReference type="Gene3D" id="2.40.50.140">
    <property type="entry name" value="Nucleic acid-binding proteins"/>
    <property type="match status" value="3"/>
</dbReference>
<dbReference type="EMBL" id="JBCNJP010000025">
    <property type="protein sequence ID" value="KAK9053886.1"/>
    <property type="molecule type" value="Genomic_DNA"/>
</dbReference>
<dbReference type="PANTHER" id="PTHR47165:SF4">
    <property type="entry name" value="OS03G0429900 PROTEIN"/>
    <property type="match status" value="1"/>
</dbReference>
<dbReference type="PANTHER" id="PTHR47165">
    <property type="entry name" value="OS03G0429900 PROTEIN"/>
    <property type="match status" value="1"/>
</dbReference>
<dbReference type="Proteomes" id="UP001408789">
    <property type="component" value="Unassembled WGS sequence"/>
</dbReference>
<sequence length="385" mass="43308">MDVVALDNLSEETTQQAIEVRVLRRWSTRLKQNGTSYIVVDRNADAIQISTLPEYKDASNEELEILHCYKFSRFICSKPASYLRSVSHPLGIIFRPAVIVEPIEDSRIYPKYYFEFTSFRDLTPSTPTKEIITDYIGTLEEIVEGTTATRDPFLRLSLRDSRGHTIRCRLWKEIIQNPQRFNRTAIENAPRPAIIAVTTVKITKPFEWIQLGATAATYVYLNPDIPDAIALKNCSHTGSSSSVSTTPVPIVSSTLEKKDISELLQFDRQTASGRTFVCDAAISDIIITEEGWFKSQCTIGTCSLTAYWRDGFWTCPARWRIAECKHMYHITATITDSTGSANAIFYNYAGQTIVGSPCSELITAETIRDPSQLPATIIQTKGKTF</sequence>
<gene>
    <name evidence="1" type="ORF">SSX86_024961</name>
</gene>
<keyword evidence="2" id="KW-1185">Reference proteome</keyword>
<evidence type="ECO:0000313" key="1">
    <source>
        <dbReference type="EMBL" id="KAK9053886.1"/>
    </source>
</evidence>